<evidence type="ECO:0000256" key="2">
    <source>
        <dbReference type="ARBA" id="ARBA00022448"/>
    </source>
</evidence>
<dbReference type="Pfam" id="PF01547">
    <property type="entry name" value="SBP_bac_1"/>
    <property type="match status" value="1"/>
</dbReference>
<keyword evidence="2" id="KW-0813">Transport</keyword>
<dbReference type="Proteomes" id="UP000620591">
    <property type="component" value="Unassembled WGS sequence"/>
</dbReference>
<evidence type="ECO:0000313" key="6">
    <source>
        <dbReference type="Proteomes" id="UP000620591"/>
    </source>
</evidence>
<feature type="chain" id="PRO_5034906376" evidence="4">
    <location>
        <begin position="29"/>
        <end position="430"/>
    </location>
</feature>
<dbReference type="GO" id="GO:0042956">
    <property type="term" value="P:maltodextrin transmembrane transport"/>
    <property type="evidence" value="ECO:0007669"/>
    <property type="project" value="TreeGrafter"/>
</dbReference>
<dbReference type="InterPro" id="IPR006059">
    <property type="entry name" value="SBP"/>
</dbReference>
<evidence type="ECO:0000256" key="3">
    <source>
        <dbReference type="ARBA" id="ARBA00022729"/>
    </source>
</evidence>
<evidence type="ECO:0000313" key="5">
    <source>
        <dbReference type="EMBL" id="MBC9225896.1"/>
    </source>
</evidence>
<dbReference type="GO" id="GO:1901982">
    <property type="term" value="F:maltose binding"/>
    <property type="evidence" value="ECO:0007669"/>
    <property type="project" value="TreeGrafter"/>
</dbReference>
<accession>A0A8I0EV32</accession>
<organism evidence="5 6">
    <name type="scientific">Aeromicrobium senzhongii</name>
    <dbReference type="NCBI Taxonomy" id="2663859"/>
    <lineage>
        <taxon>Bacteria</taxon>
        <taxon>Bacillati</taxon>
        <taxon>Actinomycetota</taxon>
        <taxon>Actinomycetes</taxon>
        <taxon>Propionibacteriales</taxon>
        <taxon>Nocardioidaceae</taxon>
        <taxon>Aeromicrobium</taxon>
    </lineage>
</organism>
<dbReference type="EMBL" id="JACTVM010000001">
    <property type="protein sequence ID" value="MBC9225896.1"/>
    <property type="molecule type" value="Genomic_DNA"/>
</dbReference>
<keyword evidence="3 4" id="KW-0732">Signal</keyword>
<sequence>MVHVTRRTKFIRRSVGLAAAATLVGALASCGSGDDGGTPVINLFGGASATGFDKIIDECNKEADGAYRIVGNLVPSDADGQREQLVRRLAAKDKGMDLLGMDVVWTAEFAEAGWIVPLNEEQAAQVTEGTLEVPLETATWKDKVYGIPKHTNAQLMWYRKSLVDKVGDGPPDTWDEMFDMAEKLKAEGDPYEIGFTGARYEGLVVGFNTILSSYGGTIVNEDSTKVTIDDKTTEALALLKRLATSGLASRSLSNSQEPEVFAQLQNENSAFSLNWPYVLAAMREANKDVAQDLGFATFPSTIAGEPSRVTVGGMNFGISEYSEHKQESYDAAMCLRSPKHQLQHALSAGEPPTLEAVFNEAEFKEAYPQAQVLLDALETASSRPISPVYQNISTIISSTLSPPSAIDPKKTTEELKTSIQDAIDGKGILP</sequence>
<feature type="signal peptide" evidence="4">
    <location>
        <begin position="1"/>
        <end position="28"/>
    </location>
</feature>
<dbReference type="GO" id="GO:0055052">
    <property type="term" value="C:ATP-binding cassette (ABC) transporter complex, substrate-binding subunit-containing"/>
    <property type="evidence" value="ECO:0007669"/>
    <property type="project" value="TreeGrafter"/>
</dbReference>
<proteinExistence type="inferred from homology"/>
<comment type="caution">
    <text evidence="5">The sequence shown here is derived from an EMBL/GenBank/DDBJ whole genome shotgun (WGS) entry which is preliminary data.</text>
</comment>
<dbReference type="PROSITE" id="PS51257">
    <property type="entry name" value="PROKAR_LIPOPROTEIN"/>
    <property type="match status" value="1"/>
</dbReference>
<dbReference type="Gene3D" id="3.40.190.10">
    <property type="entry name" value="Periplasmic binding protein-like II"/>
    <property type="match status" value="2"/>
</dbReference>
<dbReference type="SUPFAM" id="SSF53850">
    <property type="entry name" value="Periplasmic binding protein-like II"/>
    <property type="match status" value="1"/>
</dbReference>
<dbReference type="PANTHER" id="PTHR30061:SF50">
    <property type="entry name" value="MALTOSE_MALTODEXTRIN-BINDING PERIPLASMIC PROTEIN"/>
    <property type="match status" value="1"/>
</dbReference>
<reference evidence="5" key="1">
    <citation type="submission" date="2020-09" db="EMBL/GenBank/DDBJ databases">
        <title>Novel species in genus Aeromicrobium.</title>
        <authorList>
            <person name="Zhang G."/>
        </authorList>
    </citation>
    <scope>NUCLEOTIDE SEQUENCE</scope>
    <source>
        <strain evidence="5">Zg-636</strain>
    </source>
</reference>
<protein>
    <submittedName>
        <fullName evidence="5">ABC transporter substrate-binding protein</fullName>
    </submittedName>
</protein>
<evidence type="ECO:0000256" key="1">
    <source>
        <dbReference type="ARBA" id="ARBA00008520"/>
    </source>
</evidence>
<name>A0A8I0EV32_9ACTN</name>
<dbReference type="PANTHER" id="PTHR30061">
    <property type="entry name" value="MALTOSE-BINDING PERIPLASMIC PROTEIN"/>
    <property type="match status" value="1"/>
</dbReference>
<gene>
    <name evidence="5" type="ORF">IBG24_06180</name>
</gene>
<comment type="similarity">
    <text evidence="1">Belongs to the bacterial solute-binding protein 1 family.</text>
</comment>
<dbReference type="CDD" id="cd14750">
    <property type="entry name" value="PBP2_TMBP"/>
    <property type="match status" value="1"/>
</dbReference>
<evidence type="ECO:0000256" key="4">
    <source>
        <dbReference type="SAM" id="SignalP"/>
    </source>
</evidence>
<dbReference type="GO" id="GO:0015768">
    <property type="term" value="P:maltose transport"/>
    <property type="evidence" value="ECO:0007669"/>
    <property type="project" value="TreeGrafter"/>
</dbReference>
<dbReference type="AlphaFoldDB" id="A0A8I0EV32"/>